<evidence type="ECO:0000256" key="1">
    <source>
        <dbReference type="ARBA" id="ARBA00006295"/>
    </source>
</evidence>
<evidence type="ECO:0000313" key="8">
    <source>
        <dbReference type="Proteomes" id="UP000563524"/>
    </source>
</evidence>
<dbReference type="PANTHER" id="PTHR33375">
    <property type="entry name" value="CHROMOSOME-PARTITIONING PROTEIN PARB-RELATED"/>
    <property type="match status" value="1"/>
</dbReference>
<gene>
    <name evidence="7" type="ORF">GGQ59_000526</name>
</gene>
<keyword evidence="8" id="KW-1185">Reference proteome</keyword>
<dbReference type="InterPro" id="IPR041468">
    <property type="entry name" value="HTH_ParB/Spo0J"/>
</dbReference>
<dbReference type="Proteomes" id="UP000563524">
    <property type="component" value="Unassembled WGS sequence"/>
</dbReference>
<dbReference type="InterPro" id="IPR003115">
    <property type="entry name" value="ParB_N"/>
</dbReference>
<dbReference type="InterPro" id="IPR004437">
    <property type="entry name" value="ParB/RepB/Spo0J"/>
</dbReference>
<accession>A0A840HYV5</accession>
<comment type="function">
    <text evidence="4">Involved in chromosome partition. Localize to both poles of the predivisional cell following completion of DNA replication. Binds to the DNA origin of replication.</text>
</comment>
<evidence type="ECO:0000256" key="4">
    <source>
        <dbReference type="ARBA" id="ARBA00025472"/>
    </source>
</evidence>
<comment type="similarity">
    <text evidence="1">Belongs to the ParB family.</text>
</comment>
<dbReference type="Pfam" id="PF02195">
    <property type="entry name" value="ParB_N"/>
    <property type="match status" value="1"/>
</dbReference>
<feature type="domain" description="ParB-like N-terminal" evidence="6">
    <location>
        <begin position="32"/>
        <end position="122"/>
    </location>
</feature>
<dbReference type="GO" id="GO:0007059">
    <property type="term" value="P:chromosome segregation"/>
    <property type="evidence" value="ECO:0007669"/>
    <property type="project" value="UniProtKB-KW"/>
</dbReference>
<evidence type="ECO:0000256" key="5">
    <source>
        <dbReference type="SAM" id="MobiDB-lite"/>
    </source>
</evidence>
<dbReference type="NCBIfam" id="TIGR00180">
    <property type="entry name" value="parB_part"/>
    <property type="match status" value="1"/>
</dbReference>
<dbReference type="CDD" id="cd16393">
    <property type="entry name" value="SPO0J_N"/>
    <property type="match status" value="1"/>
</dbReference>
<evidence type="ECO:0000313" key="7">
    <source>
        <dbReference type="EMBL" id="MBB4658026.1"/>
    </source>
</evidence>
<proteinExistence type="inferred from homology"/>
<dbReference type="RefSeq" id="WP_183815558.1">
    <property type="nucleotide sequence ID" value="NZ_JACHOB010000001.1"/>
</dbReference>
<keyword evidence="2" id="KW-0159">Chromosome partition</keyword>
<name>A0A840HYV5_9PROT</name>
<dbReference type="SUPFAM" id="SSF110849">
    <property type="entry name" value="ParB/Sulfiredoxin"/>
    <property type="match status" value="1"/>
</dbReference>
<comment type="caution">
    <text evidence="7">The sequence shown here is derived from an EMBL/GenBank/DDBJ whole genome shotgun (WGS) entry which is preliminary data.</text>
</comment>
<protein>
    <submittedName>
        <fullName evidence="7">ParB family chromosome partitioning protein</fullName>
    </submittedName>
</protein>
<dbReference type="PANTHER" id="PTHR33375:SF1">
    <property type="entry name" value="CHROMOSOME-PARTITIONING PROTEIN PARB-RELATED"/>
    <property type="match status" value="1"/>
</dbReference>
<dbReference type="GO" id="GO:0005694">
    <property type="term" value="C:chromosome"/>
    <property type="evidence" value="ECO:0007669"/>
    <property type="project" value="TreeGrafter"/>
</dbReference>
<evidence type="ECO:0000256" key="3">
    <source>
        <dbReference type="ARBA" id="ARBA00023125"/>
    </source>
</evidence>
<feature type="region of interest" description="Disordered" evidence="5">
    <location>
        <begin position="216"/>
        <end position="251"/>
    </location>
</feature>
<dbReference type="GO" id="GO:0045881">
    <property type="term" value="P:positive regulation of sporulation resulting in formation of a cellular spore"/>
    <property type="evidence" value="ECO:0007669"/>
    <property type="project" value="TreeGrafter"/>
</dbReference>
<dbReference type="Gene3D" id="1.10.10.2830">
    <property type="match status" value="1"/>
</dbReference>
<reference evidence="7 8" key="1">
    <citation type="submission" date="2020-08" db="EMBL/GenBank/DDBJ databases">
        <title>Genomic Encyclopedia of Type Strains, Phase IV (KMG-IV): sequencing the most valuable type-strain genomes for metagenomic binning, comparative biology and taxonomic classification.</title>
        <authorList>
            <person name="Goeker M."/>
        </authorList>
    </citation>
    <scope>NUCLEOTIDE SEQUENCE [LARGE SCALE GENOMIC DNA]</scope>
    <source>
        <strain evidence="7 8">DSM 102850</strain>
    </source>
</reference>
<dbReference type="Pfam" id="PF23552">
    <property type="entry name" value="ParB_C"/>
    <property type="match status" value="1"/>
</dbReference>
<dbReference type="Pfam" id="PF17762">
    <property type="entry name" value="HTH_ParB"/>
    <property type="match status" value="1"/>
</dbReference>
<dbReference type="InterPro" id="IPR050336">
    <property type="entry name" value="Chromosome_partition/occlusion"/>
</dbReference>
<sequence length="299" mass="32368">MAKKGLGRGLEAILGDTQALRSGDEGQGPSVAMIPIAELSADPDQPRKRFDDTELSSLSDSIKRQGILQPILVQPKRNGAYIIIAGERRWRAAQRAGIHEVPVLIREGTADSAAELALIENIQRVDLNPIEEADAYARMRDAFGRKPQEIADAVGKSRSHVANMMRLTSLPDSVRSMVTDGRLSMGHARALLSAKEPEKLAARVVKKDLSVRETERLAAGRDASATAEKESAPTAGKKPRASSGSKDADTKALERDLEAALGLTVAIDHQGKAGGEIRIDYETLDQLDDICSRLMRTYI</sequence>
<dbReference type="AlphaFoldDB" id="A0A840HYV5"/>
<keyword evidence="3" id="KW-0238">DNA-binding</keyword>
<dbReference type="InterPro" id="IPR036086">
    <property type="entry name" value="ParB/Sulfiredoxin_sf"/>
</dbReference>
<dbReference type="InterPro" id="IPR057240">
    <property type="entry name" value="ParB_dimer_C"/>
</dbReference>
<dbReference type="FunFam" id="1.10.10.2830:FF:000001">
    <property type="entry name" value="Chromosome partitioning protein ParB"/>
    <property type="match status" value="1"/>
</dbReference>
<dbReference type="FunFam" id="3.90.1530.30:FF:000001">
    <property type="entry name" value="Chromosome partitioning protein ParB"/>
    <property type="match status" value="1"/>
</dbReference>
<evidence type="ECO:0000259" key="6">
    <source>
        <dbReference type="SMART" id="SM00470"/>
    </source>
</evidence>
<evidence type="ECO:0000256" key="2">
    <source>
        <dbReference type="ARBA" id="ARBA00022829"/>
    </source>
</evidence>
<dbReference type="GO" id="GO:0003677">
    <property type="term" value="F:DNA binding"/>
    <property type="evidence" value="ECO:0007669"/>
    <property type="project" value="UniProtKB-KW"/>
</dbReference>
<dbReference type="SUPFAM" id="SSF109709">
    <property type="entry name" value="KorB DNA-binding domain-like"/>
    <property type="match status" value="1"/>
</dbReference>
<dbReference type="EMBL" id="JACHOB010000001">
    <property type="protein sequence ID" value="MBB4658026.1"/>
    <property type="molecule type" value="Genomic_DNA"/>
</dbReference>
<dbReference type="Gene3D" id="3.90.1530.30">
    <property type="match status" value="1"/>
</dbReference>
<organism evidence="7 8">
    <name type="scientific">Parvularcula dongshanensis</name>
    <dbReference type="NCBI Taxonomy" id="1173995"/>
    <lineage>
        <taxon>Bacteria</taxon>
        <taxon>Pseudomonadati</taxon>
        <taxon>Pseudomonadota</taxon>
        <taxon>Alphaproteobacteria</taxon>
        <taxon>Parvularculales</taxon>
        <taxon>Parvularculaceae</taxon>
        <taxon>Parvularcula</taxon>
    </lineage>
</organism>
<dbReference type="SMART" id="SM00470">
    <property type="entry name" value="ParB"/>
    <property type="match status" value="1"/>
</dbReference>